<dbReference type="SMART" id="SM00862">
    <property type="entry name" value="Trans_reg_C"/>
    <property type="match status" value="1"/>
</dbReference>
<evidence type="ECO:0000256" key="1">
    <source>
        <dbReference type="ARBA" id="ARBA00023015"/>
    </source>
</evidence>
<dbReference type="AlphaFoldDB" id="A0A6H2H571"/>
<dbReference type="GO" id="GO:0032993">
    <property type="term" value="C:protein-DNA complex"/>
    <property type="evidence" value="ECO:0007669"/>
    <property type="project" value="TreeGrafter"/>
</dbReference>
<evidence type="ECO:0000256" key="2">
    <source>
        <dbReference type="ARBA" id="ARBA00023125"/>
    </source>
</evidence>
<dbReference type="KEGG" id="palr:HGI30_19820"/>
<dbReference type="GO" id="GO:0000976">
    <property type="term" value="F:transcription cis-regulatory region binding"/>
    <property type="evidence" value="ECO:0007669"/>
    <property type="project" value="TreeGrafter"/>
</dbReference>
<dbReference type="PANTHER" id="PTHR48111">
    <property type="entry name" value="REGULATOR OF RPOS"/>
    <property type="match status" value="1"/>
</dbReference>
<proteinExistence type="predicted"/>
<accession>A0A6H2H571</accession>
<evidence type="ECO:0000313" key="7">
    <source>
        <dbReference type="EMBL" id="QJC54488.1"/>
    </source>
</evidence>
<name>A0A6H2H571_9BACL</name>
<dbReference type="InterPro" id="IPR001867">
    <property type="entry name" value="OmpR/PhoB-type_DNA-bd"/>
</dbReference>
<dbReference type="GO" id="GO:0005829">
    <property type="term" value="C:cytosol"/>
    <property type="evidence" value="ECO:0007669"/>
    <property type="project" value="TreeGrafter"/>
</dbReference>
<keyword evidence="8" id="KW-1185">Reference proteome</keyword>
<dbReference type="GO" id="GO:0000156">
    <property type="term" value="F:phosphorelay response regulator activity"/>
    <property type="evidence" value="ECO:0007669"/>
    <property type="project" value="TreeGrafter"/>
</dbReference>
<evidence type="ECO:0000256" key="5">
    <source>
        <dbReference type="SAM" id="MobiDB-lite"/>
    </source>
</evidence>
<dbReference type="Gene3D" id="1.10.10.10">
    <property type="entry name" value="Winged helix-like DNA-binding domain superfamily/Winged helix DNA-binding domain"/>
    <property type="match status" value="1"/>
</dbReference>
<keyword evidence="3" id="KW-0804">Transcription</keyword>
<dbReference type="GO" id="GO:0006355">
    <property type="term" value="P:regulation of DNA-templated transcription"/>
    <property type="evidence" value="ECO:0007669"/>
    <property type="project" value="InterPro"/>
</dbReference>
<dbReference type="SUPFAM" id="SSF46894">
    <property type="entry name" value="C-terminal effector domain of the bipartite response regulators"/>
    <property type="match status" value="1"/>
</dbReference>
<evidence type="ECO:0000313" key="8">
    <source>
        <dbReference type="Proteomes" id="UP000502136"/>
    </source>
</evidence>
<keyword evidence="2 4" id="KW-0238">DNA-binding</keyword>
<protein>
    <submittedName>
        <fullName evidence="7">Winged helix-turn-helix transcriptional regulator</fullName>
    </submittedName>
</protein>
<dbReference type="InterPro" id="IPR036388">
    <property type="entry name" value="WH-like_DNA-bd_sf"/>
</dbReference>
<dbReference type="CDD" id="cd00383">
    <property type="entry name" value="trans_reg_C"/>
    <property type="match status" value="1"/>
</dbReference>
<gene>
    <name evidence="7" type="ORF">HGI30_19820</name>
</gene>
<keyword evidence="1" id="KW-0805">Transcription regulation</keyword>
<sequence length="217" mass="23085">MARIRSLQRRMRVGAWRRSAPAAELPQQSEAAAASEWPASVPGTALPPAPAEAQAFAPAAVGAGLGDASLRSAAAQAAAPLRAGHAAEAAATPAAALPPLGRPSGAGTLAAAATPAAIHAGDPFRLADRRLWKHGREIVLTPTERSLVELLLERRGKSVSRDEILSEVWGRYYVGDLKVVDVNIRRLRQKVEDDPSEPAIIETVWGFGYRWNRSDPE</sequence>
<reference evidence="7 8" key="1">
    <citation type="submission" date="2020-04" db="EMBL/GenBank/DDBJ databases">
        <title>Novel Paenibacillus strain UniB2 isolated from commercial digestive syrup.</title>
        <authorList>
            <person name="Thorat V."/>
            <person name="Kirdat K."/>
            <person name="Tiwarekar B."/>
            <person name="Yadav A."/>
        </authorList>
    </citation>
    <scope>NUCLEOTIDE SEQUENCE [LARGE SCALE GENOMIC DNA]</scope>
    <source>
        <strain evidence="7 8">UniB2</strain>
    </source>
</reference>
<feature type="region of interest" description="Disordered" evidence="5">
    <location>
        <begin position="13"/>
        <end position="46"/>
    </location>
</feature>
<dbReference type="InterPro" id="IPR016032">
    <property type="entry name" value="Sig_transdc_resp-reg_C-effctor"/>
</dbReference>
<dbReference type="InterPro" id="IPR039420">
    <property type="entry name" value="WalR-like"/>
</dbReference>
<organism evidence="7 8">
    <name type="scientific">Paenibacillus albicereus</name>
    <dbReference type="NCBI Taxonomy" id="2726185"/>
    <lineage>
        <taxon>Bacteria</taxon>
        <taxon>Bacillati</taxon>
        <taxon>Bacillota</taxon>
        <taxon>Bacilli</taxon>
        <taxon>Bacillales</taxon>
        <taxon>Paenibacillaceae</taxon>
        <taxon>Paenibacillus</taxon>
    </lineage>
</organism>
<evidence type="ECO:0000256" key="4">
    <source>
        <dbReference type="PROSITE-ProRule" id="PRU01091"/>
    </source>
</evidence>
<dbReference type="PANTHER" id="PTHR48111:SF54">
    <property type="entry name" value="STAGE 0 SPORULATION PROTEIN A HOMOLOG"/>
    <property type="match status" value="1"/>
</dbReference>
<evidence type="ECO:0000256" key="3">
    <source>
        <dbReference type="ARBA" id="ARBA00023163"/>
    </source>
</evidence>
<feature type="DNA-binding region" description="OmpR/PhoB-type" evidence="4">
    <location>
        <begin position="114"/>
        <end position="213"/>
    </location>
</feature>
<dbReference type="PROSITE" id="PS51755">
    <property type="entry name" value="OMPR_PHOB"/>
    <property type="match status" value="1"/>
</dbReference>
<feature type="compositionally biased region" description="Low complexity" evidence="5">
    <location>
        <begin position="20"/>
        <end position="40"/>
    </location>
</feature>
<evidence type="ECO:0000259" key="6">
    <source>
        <dbReference type="PROSITE" id="PS51755"/>
    </source>
</evidence>
<dbReference type="EMBL" id="CP051428">
    <property type="protein sequence ID" value="QJC54488.1"/>
    <property type="molecule type" value="Genomic_DNA"/>
</dbReference>
<dbReference type="Pfam" id="PF00486">
    <property type="entry name" value="Trans_reg_C"/>
    <property type="match status" value="1"/>
</dbReference>
<feature type="domain" description="OmpR/PhoB-type" evidence="6">
    <location>
        <begin position="114"/>
        <end position="213"/>
    </location>
</feature>
<dbReference type="Proteomes" id="UP000502136">
    <property type="component" value="Chromosome"/>
</dbReference>